<dbReference type="EMBL" id="VBAM01000148">
    <property type="protein sequence ID" value="TMJ13758.1"/>
    <property type="molecule type" value="Genomic_DNA"/>
</dbReference>
<sequence>MSDPTFVEARRRLEAKDRSLRDKRMPLAQAAALVKDGDHVAIGGCLYSRTPMAVLREILRHRRSHLTLSRNLMCYEGELFLAAGATRDIIT</sequence>
<gene>
    <name evidence="1" type="ORF">E6H02_04740</name>
</gene>
<proteinExistence type="predicted"/>
<feature type="non-terminal residue" evidence="1">
    <location>
        <position position="91"/>
    </location>
</feature>
<reference evidence="1 2" key="1">
    <citation type="journal article" date="2019" name="Nat. Microbiol.">
        <title>Mediterranean grassland soil C-N compound turnover is dependent on rainfall and depth, and is mediated by genomically divergent microorganisms.</title>
        <authorList>
            <person name="Diamond S."/>
            <person name="Andeer P.F."/>
            <person name="Li Z."/>
            <person name="Crits-Christoph A."/>
            <person name="Burstein D."/>
            <person name="Anantharaman K."/>
            <person name="Lane K.R."/>
            <person name="Thomas B.C."/>
            <person name="Pan C."/>
            <person name="Northen T.R."/>
            <person name="Banfield J.F."/>
        </authorList>
    </citation>
    <scope>NUCLEOTIDE SEQUENCE [LARGE SCALE GENOMIC DNA]</scope>
    <source>
        <strain evidence="1">NP_5</strain>
    </source>
</reference>
<protein>
    <submittedName>
        <fullName evidence="1">CoA transferase subunit A</fullName>
    </submittedName>
</protein>
<organism evidence="1 2">
    <name type="scientific">Candidatus Segetimicrobium genomatis</name>
    <dbReference type="NCBI Taxonomy" id="2569760"/>
    <lineage>
        <taxon>Bacteria</taxon>
        <taxon>Bacillati</taxon>
        <taxon>Candidatus Sysuimicrobiota</taxon>
        <taxon>Candidatus Sysuimicrobiia</taxon>
        <taxon>Candidatus Sysuimicrobiales</taxon>
        <taxon>Candidatus Segetimicrobiaceae</taxon>
        <taxon>Candidatus Segetimicrobium</taxon>
    </lineage>
</organism>
<dbReference type="SUPFAM" id="SSF100950">
    <property type="entry name" value="NagB/RpiA/CoA transferase-like"/>
    <property type="match status" value="1"/>
</dbReference>
<dbReference type="Proteomes" id="UP000320393">
    <property type="component" value="Unassembled WGS sequence"/>
</dbReference>
<comment type="caution">
    <text evidence="1">The sequence shown here is derived from an EMBL/GenBank/DDBJ whole genome shotgun (WGS) entry which is preliminary data.</text>
</comment>
<accession>A0A537M0F7</accession>
<name>A0A537M0F7_9BACT</name>
<dbReference type="InterPro" id="IPR037171">
    <property type="entry name" value="NagB/RpiA_transferase-like"/>
</dbReference>
<evidence type="ECO:0000313" key="1">
    <source>
        <dbReference type="EMBL" id="TMJ13758.1"/>
    </source>
</evidence>
<dbReference type="Gene3D" id="3.40.1080.10">
    <property type="entry name" value="Glutaconate Coenzyme A-transferase"/>
    <property type="match status" value="1"/>
</dbReference>
<dbReference type="AlphaFoldDB" id="A0A537M0F7"/>
<evidence type="ECO:0000313" key="2">
    <source>
        <dbReference type="Proteomes" id="UP000320393"/>
    </source>
</evidence>
<keyword evidence="1" id="KW-0808">Transferase</keyword>
<dbReference type="GO" id="GO:0016740">
    <property type="term" value="F:transferase activity"/>
    <property type="evidence" value="ECO:0007669"/>
    <property type="project" value="UniProtKB-KW"/>
</dbReference>